<dbReference type="InterPro" id="IPR051781">
    <property type="entry name" value="Metallo-dep_Hydrolase"/>
</dbReference>
<evidence type="ECO:0000313" key="4">
    <source>
        <dbReference type="Proteomes" id="UP000023435"/>
    </source>
</evidence>
<proteinExistence type="predicted"/>
<comment type="caution">
    <text evidence="3">The sequence shown here is derived from an EMBL/GenBank/DDBJ whole genome shotgun (WGS) entry which is preliminary data.</text>
</comment>
<dbReference type="GO" id="GO:0016810">
    <property type="term" value="F:hydrolase activity, acting on carbon-nitrogen (but not peptide) bonds"/>
    <property type="evidence" value="ECO:0007669"/>
    <property type="project" value="InterPro"/>
</dbReference>
<evidence type="ECO:0000259" key="2">
    <source>
        <dbReference type="Pfam" id="PF01979"/>
    </source>
</evidence>
<name>A0A108UC98_9GAMM</name>
<dbReference type="OrthoDB" id="6190564at2"/>
<dbReference type="Gene3D" id="3.40.50.10910">
    <property type="entry name" value="Amidohydrolase"/>
    <property type="match status" value="1"/>
</dbReference>
<gene>
    <name evidence="3" type="ORF">AZ78_3993</name>
</gene>
<dbReference type="RefSeq" id="WP_036106541.1">
    <property type="nucleotide sequence ID" value="NZ_JAJA02000001.1"/>
</dbReference>
<dbReference type="InterPro" id="IPR006680">
    <property type="entry name" value="Amidohydro-rel"/>
</dbReference>
<dbReference type="InterPro" id="IPR032466">
    <property type="entry name" value="Metal_Hydrolase"/>
</dbReference>
<sequence>MIVQALALGLGLASLSATAMAAPAAVPGGSYVITDVTVIPLDTDEVLRHRTVLIRDGKIARIAAQGARTRVEGATVVDGTGKFLIPGFVDAHVHIATEGAIRDSKDPAMAALELGRDHAYDRQVMLSFLKAGVTGAANLGGSAGSDEDLLWLRGQIDQGRIDGPRLYVGKRINGPRAAVAIKPESTPSASRPEAPYTAADGIAAVRRARERGYDFIKPYQFLNRETYQAVVEESRRQGFITTGHLPELGCASCADRAFAFAHPMTNIAHSEELARFARIGSDLSPNDIPALAQAVDDSGVSVTPTLITLKTIVGMYVQREVPSVPGDWIKLVDPVTRLDWTPPANRYLSQAFRDQEGADTFSAGYDFARVLTRELYKRGVRLTVGTDAALPGLAFGVSVQQEMIELREVGLSSLDVLRAASINAHRLFDPDAGSGAVREGERANLVLLDADPLADIQNVSKIAGVFTQGRWLPMAEIDRRLGEGQAFERGLGEQIERLKGARHSAH</sequence>
<dbReference type="SUPFAM" id="SSF51338">
    <property type="entry name" value="Composite domain of metallo-dependent hydrolases"/>
    <property type="match status" value="1"/>
</dbReference>
<keyword evidence="4" id="KW-1185">Reference proteome</keyword>
<protein>
    <submittedName>
        <fullName evidence="3">Amidohydrolase</fullName>
    </submittedName>
</protein>
<feature type="signal peptide" evidence="1">
    <location>
        <begin position="1"/>
        <end position="21"/>
    </location>
</feature>
<evidence type="ECO:0000256" key="1">
    <source>
        <dbReference type="SAM" id="SignalP"/>
    </source>
</evidence>
<organism evidence="3 4">
    <name type="scientific">Lysobacter capsici AZ78</name>
    <dbReference type="NCBI Taxonomy" id="1444315"/>
    <lineage>
        <taxon>Bacteria</taxon>
        <taxon>Pseudomonadati</taxon>
        <taxon>Pseudomonadota</taxon>
        <taxon>Gammaproteobacteria</taxon>
        <taxon>Lysobacterales</taxon>
        <taxon>Lysobacteraceae</taxon>
        <taxon>Lysobacter</taxon>
    </lineage>
</organism>
<reference evidence="3 4" key="1">
    <citation type="journal article" date="2014" name="Genome Announc.">
        <title>Draft Genome Sequence of Lysobacter capsici AZ78, a Bacterium Antagonistic to Plant-Pathogenic Oomycetes.</title>
        <authorList>
            <person name="Puopolo G."/>
            <person name="Sonego P."/>
            <person name="Engelen K."/>
            <person name="Pertot I."/>
        </authorList>
    </citation>
    <scope>NUCLEOTIDE SEQUENCE [LARGE SCALE GENOMIC DNA]</scope>
    <source>
        <strain evidence="3 4">AZ78</strain>
    </source>
</reference>
<dbReference type="Gene3D" id="3.30.110.90">
    <property type="entry name" value="Amidohydrolase"/>
    <property type="match status" value="1"/>
</dbReference>
<dbReference type="PANTHER" id="PTHR43135:SF3">
    <property type="entry name" value="ALPHA-D-RIBOSE 1-METHYLPHOSPHONATE 5-TRIPHOSPHATE DIPHOSPHATASE"/>
    <property type="match status" value="1"/>
</dbReference>
<dbReference type="Pfam" id="PF01979">
    <property type="entry name" value="Amidohydro_1"/>
    <property type="match status" value="1"/>
</dbReference>
<feature type="chain" id="PRO_5007131899" evidence="1">
    <location>
        <begin position="22"/>
        <end position="506"/>
    </location>
</feature>
<dbReference type="Gene3D" id="2.30.40.10">
    <property type="entry name" value="Urease, subunit C, domain 1"/>
    <property type="match status" value="1"/>
</dbReference>
<dbReference type="EMBL" id="JAJA02000001">
    <property type="protein sequence ID" value="KWS06437.1"/>
    <property type="molecule type" value="Genomic_DNA"/>
</dbReference>
<dbReference type="SUPFAM" id="SSF51556">
    <property type="entry name" value="Metallo-dependent hydrolases"/>
    <property type="match status" value="1"/>
</dbReference>
<feature type="domain" description="Amidohydrolase-related" evidence="2">
    <location>
        <begin position="83"/>
        <end position="471"/>
    </location>
</feature>
<accession>A0A108UC98</accession>
<dbReference type="PANTHER" id="PTHR43135">
    <property type="entry name" value="ALPHA-D-RIBOSE 1-METHYLPHOSPHONATE 5-TRIPHOSPHATE DIPHOSPHATASE"/>
    <property type="match status" value="1"/>
</dbReference>
<dbReference type="InterPro" id="IPR011059">
    <property type="entry name" value="Metal-dep_hydrolase_composite"/>
</dbReference>
<dbReference type="Proteomes" id="UP000023435">
    <property type="component" value="Unassembled WGS sequence"/>
</dbReference>
<dbReference type="AlphaFoldDB" id="A0A108UC98"/>
<dbReference type="Gene3D" id="1.20.58.520">
    <property type="entry name" value="Amidohydrolase"/>
    <property type="match status" value="1"/>
</dbReference>
<evidence type="ECO:0000313" key="3">
    <source>
        <dbReference type="EMBL" id="KWS06437.1"/>
    </source>
</evidence>
<keyword evidence="1" id="KW-0732">Signal</keyword>